<gene>
    <name evidence="1" type="ORF">HZA61_02070</name>
</gene>
<evidence type="ECO:0000313" key="1">
    <source>
        <dbReference type="EMBL" id="MBI5168253.1"/>
    </source>
</evidence>
<dbReference type="EMBL" id="JACRIW010000018">
    <property type="protein sequence ID" value="MBI5168253.1"/>
    <property type="molecule type" value="Genomic_DNA"/>
</dbReference>
<organism evidence="1 2">
    <name type="scientific">Eiseniibacteriota bacterium</name>
    <dbReference type="NCBI Taxonomy" id="2212470"/>
    <lineage>
        <taxon>Bacteria</taxon>
        <taxon>Candidatus Eiseniibacteriota</taxon>
    </lineage>
</organism>
<dbReference type="PANTHER" id="PTHR33361:SF15">
    <property type="entry name" value="DUF885 FAMILY LIPOPROTEIN"/>
    <property type="match status" value="1"/>
</dbReference>
<name>A0A933W1X5_UNCEI</name>
<accession>A0A933W1X5</accession>
<dbReference type="Proteomes" id="UP000696931">
    <property type="component" value="Unassembled WGS sequence"/>
</dbReference>
<evidence type="ECO:0000313" key="2">
    <source>
        <dbReference type="Proteomes" id="UP000696931"/>
    </source>
</evidence>
<sequence length="550" mass="62930">MIETQKTFSALSEEFVELFMKHHPVAATEAGIHDYDHLLPDDSPEGLKDRAVWLRDLDQRLVASVPWDELPLESRSDFALLRSRIASLRADLEEIRVPQKTPAIYLLRAYQGVHFLLTRSFAPFDERKEAAVARLMAIPDYLDAARRNLDVVPEVSLDVAVEMAAQGPSFVDDVVRQLLRQFPGEGERLEHAGSRARTGFLRFHDALDKELRPRAGGTFAIGERWMNYKLEREHLLGWTCADLEQLGRDHVVRTRTLLEEEARRVDPKRPWRELIEEGKRRSPESHWLREAYVTEMDRARQFVIDRKLVPMPKGEKLEILDTPVFQRVTTPYSLYQAPAPFDAEQAGQFYVTPVDLRRTKEQQAAQLMAHCTPMLPLLAIHEGYPGHHLQKVHANQAPTRLRRIGTSDVFSEGWALYCEDLMWQQGFFTSDPLTRLFQLRNELWRACRVVLDAGLHTGRLSWGEGVDMLVNEAMLERTNAEAEVSRYCMTPTQPMSYLVGKLAITELREEAKQKLGAKFDLQAFHGALLASGTIPPSLVREEIWARLGVA</sequence>
<comment type="caution">
    <text evidence="1">The sequence shown here is derived from an EMBL/GenBank/DDBJ whole genome shotgun (WGS) entry which is preliminary data.</text>
</comment>
<proteinExistence type="predicted"/>
<dbReference type="PANTHER" id="PTHR33361">
    <property type="entry name" value="GLR0591 PROTEIN"/>
    <property type="match status" value="1"/>
</dbReference>
<dbReference type="Pfam" id="PF05960">
    <property type="entry name" value="DUF885"/>
    <property type="match status" value="1"/>
</dbReference>
<dbReference type="InterPro" id="IPR010281">
    <property type="entry name" value="DUF885"/>
</dbReference>
<reference evidence="1" key="1">
    <citation type="submission" date="2020-07" db="EMBL/GenBank/DDBJ databases">
        <title>Huge and variable diversity of episymbiotic CPR bacteria and DPANN archaea in groundwater ecosystems.</title>
        <authorList>
            <person name="He C.Y."/>
            <person name="Keren R."/>
            <person name="Whittaker M."/>
            <person name="Farag I.F."/>
            <person name="Doudna J."/>
            <person name="Cate J.H.D."/>
            <person name="Banfield J.F."/>
        </authorList>
    </citation>
    <scope>NUCLEOTIDE SEQUENCE</scope>
    <source>
        <strain evidence="1">NC_groundwater_1813_Pr3_B-0.1um_71_17</strain>
    </source>
</reference>
<protein>
    <submittedName>
        <fullName evidence="1">DUF885 domain-containing protein</fullName>
    </submittedName>
</protein>
<dbReference type="AlphaFoldDB" id="A0A933W1X5"/>